<keyword evidence="6" id="KW-0275">Fatty acid biosynthesis</keyword>
<evidence type="ECO:0000256" key="5">
    <source>
        <dbReference type="ARBA" id="ARBA00023098"/>
    </source>
</evidence>
<dbReference type="GO" id="GO:0006633">
    <property type="term" value="P:fatty acid biosynthetic process"/>
    <property type="evidence" value="ECO:0007669"/>
    <property type="project" value="UniProtKB-KW"/>
</dbReference>
<dbReference type="STRING" id="906689.A0A2I0W6Z9"/>
<keyword evidence="10" id="KW-1185">Reference proteome</keyword>
<protein>
    <submittedName>
        <fullName evidence="9">3-oxoacyl-[acyl-carrier-protein] synthase 3 A, chloroplastic</fullName>
    </submittedName>
</protein>
<dbReference type="PANTHER" id="PTHR43091:SF1">
    <property type="entry name" value="BETA-KETOACYL-[ACYL-CARRIER-PROTEIN] SYNTHASE III, CHLOROPLASTIC"/>
    <property type="match status" value="1"/>
</dbReference>
<keyword evidence="5" id="KW-0443">Lipid metabolism</keyword>
<accession>A0A2I0W6Z9</accession>
<sequence>MVGRWPTVGAMRGYGRRLGEVNGGRPVGRKGEEEDKPRAKDSSNIENPHHKGEVYGFILVAFGKDITKRAVLKASSYMLLYVGKLFSEKERKGFECEGRFVEPRGKKVADSLVRLVTREVGGGVGGGTKAVGREKGRPVLWKWKGLWENRSVESGGFWPAVKGGGEKDLGKERYNRESGHFLQLTGCRNAWAFDITAACSGFVVGLITATRFIKGGGYKNILVIGADALSRYVDWKDRGTCILFGDAAGAVLVQACSADEDGLLGFDLHSDGHGQRHLNAPTKDSETDTILNTNGAAVFPPRKATYSCIQMNGKEVFRFAVRCVPQSIEFALEEAGLTFASIDWLLLHQVCFLPDHLHILAEIILSRFMLALLL</sequence>
<feature type="domain" description="Beta-ketoacyl-[acyl-carrier-protein] synthase III N-terminal" evidence="8">
    <location>
        <begin position="193"/>
        <end position="272"/>
    </location>
</feature>
<evidence type="ECO:0000256" key="6">
    <source>
        <dbReference type="ARBA" id="ARBA00023160"/>
    </source>
</evidence>
<dbReference type="Proteomes" id="UP000233837">
    <property type="component" value="Unassembled WGS sequence"/>
</dbReference>
<evidence type="ECO:0000313" key="10">
    <source>
        <dbReference type="Proteomes" id="UP000233837"/>
    </source>
</evidence>
<evidence type="ECO:0000256" key="2">
    <source>
        <dbReference type="ARBA" id="ARBA00008642"/>
    </source>
</evidence>
<evidence type="ECO:0000256" key="1">
    <source>
        <dbReference type="ARBA" id="ARBA00005189"/>
    </source>
</evidence>
<dbReference type="Gene3D" id="3.40.47.10">
    <property type="match status" value="1"/>
</dbReference>
<keyword evidence="4" id="KW-0276">Fatty acid metabolism</keyword>
<organism evidence="9 10">
    <name type="scientific">Dendrobium catenatum</name>
    <dbReference type="NCBI Taxonomy" id="906689"/>
    <lineage>
        <taxon>Eukaryota</taxon>
        <taxon>Viridiplantae</taxon>
        <taxon>Streptophyta</taxon>
        <taxon>Embryophyta</taxon>
        <taxon>Tracheophyta</taxon>
        <taxon>Spermatophyta</taxon>
        <taxon>Magnoliopsida</taxon>
        <taxon>Liliopsida</taxon>
        <taxon>Asparagales</taxon>
        <taxon>Orchidaceae</taxon>
        <taxon>Epidendroideae</taxon>
        <taxon>Malaxideae</taxon>
        <taxon>Dendrobiinae</taxon>
        <taxon>Dendrobium</taxon>
    </lineage>
</organism>
<dbReference type="InterPro" id="IPR016039">
    <property type="entry name" value="Thiolase-like"/>
</dbReference>
<evidence type="ECO:0000256" key="7">
    <source>
        <dbReference type="SAM" id="MobiDB-lite"/>
    </source>
</evidence>
<dbReference type="GO" id="GO:0009507">
    <property type="term" value="C:chloroplast"/>
    <property type="evidence" value="ECO:0007669"/>
    <property type="project" value="TreeGrafter"/>
</dbReference>
<comment type="pathway">
    <text evidence="1">Lipid metabolism.</text>
</comment>
<proteinExistence type="inferred from homology"/>
<evidence type="ECO:0000256" key="4">
    <source>
        <dbReference type="ARBA" id="ARBA00022832"/>
    </source>
</evidence>
<dbReference type="AlphaFoldDB" id="A0A2I0W6Z9"/>
<reference evidence="9 10" key="1">
    <citation type="journal article" date="2016" name="Sci. Rep.">
        <title>The Dendrobium catenatum Lindl. genome sequence provides insights into polysaccharide synthase, floral development and adaptive evolution.</title>
        <authorList>
            <person name="Zhang G.Q."/>
            <person name="Xu Q."/>
            <person name="Bian C."/>
            <person name="Tsai W.C."/>
            <person name="Yeh C.M."/>
            <person name="Liu K.W."/>
            <person name="Yoshida K."/>
            <person name="Zhang L.S."/>
            <person name="Chang S.B."/>
            <person name="Chen F."/>
            <person name="Shi Y."/>
            <person name="Su Y.Y."/>
            <person name="Zhang Y.Q."/>
            <person name="Chen L.J."/>
            <person name="Yin Y."/>
            <person name="Lin M."/>
            <person name="Huang H."/>
            <person name="Deng H."/>
            <person name="Wang Z.W."/>
            <person name="Zhu S.L."/>
            <person name="Zhao X."/>
            <person name="Deng C."/>
            <person name="Niu S.C."/>
            <person name="Huang J."/>
            <person name="Wang M."/>
            <person name="Liu G.H."/>
            <person name="Yang H.J."/>
            <person name="Xiao X.J."/>
            <person name="Hsiao Y.Y."/>
            <person name="Wu W.L."/>
            <person name="Chen Y.Y."/>
            <person name="Mitsuda N."/>
            <person name="Ohme-Takagi M."/>
            <person name="Luo Y.B."/>
            <person name="Van de Peer Y."/>
            <person name="Liu Z.J."/>
        </authorList>
    </citation>
    <scope>NUCLEOTIDE SEQUENCE [LARGE SCALE GENOMIC DNA]</scope>
    <source>
        <tissue evidence="9">The whole plant</tissue>
    </source>
</reference>
<name>A0A2I0W6Z9_9ASPA</name>
<reference evidence="9 10" key="2">
    <citation type="journal article" date="2017" name="Nature">
        <title>The Apostasia genome and the evolution of orchids.</title>
        <authorList>
            <person name="Zhang G.Q."/>
            <person name="Liu K.W."/>
            <person name="Li Z."/>
            <person name="Lohaus R."/>
            <person name="Hsiao Y.Y."/>
            <person name="Niu S.C."/>
            <person name="Wang J.Y."/>
            <person name="Lin Y.C."/>
            <person name="Xu Q."/>
            <person name="Chen L.J."/>
            <person name="Yoshida K."/>
            <person name="Fujiwara S."/>
            <person name="Wang Z.W."/>
            <person name="Zhang Y.Q."/>
            <person name="Mitsuda N."/>
            <person name="Wang M."/>
            <person name="Liu G.H."/>
            <person name="Pecoraro L."/>
            <person name="Huang H.X."/>
            <person name="Xiao X.J."/>
            <person name="Lin M."/>
            <person name="Wu X.Y."/>
            <person name="Wu W.L."/>
            <person name="Chen Y.Y."/>
            <person name="Chang S.B."/>
            <person name="Sakamoto S."/>
            <person name="Ohme-Takagi M."/>
            <person name="Yagi M."/>
            <person name="Zeng S.J."/>
            <person name="Shen C.Y."/>
            <person name="Yeh C.M."/>
            <person name="Luo Y.B."/>
            <person name="Tsai W.C."/>
            <person name="Van de Peer Y."/>
            <person name="Liu Z.J."/>
        </authorList>
    </citation>
    <scope>NUCLEOTIDE SEQUENCE [LARGE SCALE GENOMIC DNA]</scope>
    <source>
        <tissue evidence="9">The whole plant</tissue>
    </source>
</reference>
<evidence type="ECO:0000313" key="9">
    <source>
        <dbReference type="EMBL" id="PKU71437.1"/>
    </source>
</evidence>
<gene>
    <name evidence="9" type="primary">KAS3A</name>
    <name evidence="9" type="ORF">MA16_Dca004279</name>
</gene>
<dbReference type="Pfam" id="PF08545">
    <property type="entry name" value="ACP_syn_III"/>
    <property type="match status" value="1"/>
</dbReference>
<comment type="similarity">
    <text evidence="2">Belongs to the thiolase-like superfamily. FabH family.</text>
</comment>
<dbReference type="EMBL" id="KZ502877">
    <property type="protein sequence ID" value="PKU71437.1"/>
    <property type="molecule type" value="Genomic_DNA"/>
</dbReference>
<dbReference type="GO" id="GO:0004315">
    <property type="term" value="F:3-oxoacyl-[acyl-carrier-protein] synthase activity"/>
    <property type="evidence" value="ECO:0007669"/>
    <property type="project" value="InterPro"/>
</dbReference>
<keyword evidence="3" id="KW-0444">Lipid biosynthesis</keyword>
<feature type="compositionally biased region" description="Basic and acidic residues" evidence="7">
    <location>
        <begin position="29"/>
        <end position="47"/>
    </location>
</feature>
<evidence type="ECO:0000259" key="8">
    <source>
        <dbReference type="Pfam" id="PF08545"/>
    </source>
</evidence>
<feature type="region of interest" description="Disordered" evidence="7">
    <location>
        <begin position="16"/>
        <end position="47"/>
    </location>
</feature>
<dbReference type="SUPFAM" id="SSF53901">
    <property type="entry name" value="Thiolase-like"/>
    <property type="match status" value="1"/>
</dbReference>
<dbReference type="PANTHER" id="PTHR43091">
    <property type="entry name" value="3-OXOACYL-[ACYL-CARRIER-PROTEIN] SYNTHASE"/>
    <property type="match status" value="1"/>
</dbReference>
<evidence type="ECO:0000256" key="3">
    <source>
        <dbReference type="ARBA" id="ARBA00022516"/>
    </source>
</evidence>
<dbReference type="InterPro" id="IPR013751">
    <property type="entry name" value="ACP_syn_III_N"/>
</dbReference>